<dbReference type="Proteomes" id="UP000018780">
    <property type="component" value="Chromosome"/>
</dbReference>
<name>V9VZR9_9RHOB</name>
<dbReference type="HOGENOM" id="CLU_2169166_0_0_5"/>
<dbReference type="PATRIC" id="fig|999552.6.peg.778"/>
<dbReference type="EMBL" id="CP006773">
    <property type="protein sequence ID" value="AHD02870.1"/>
    <property type="molecule type" value="Genomic_DNA"/>
</dbReference>
<dbReference type="KEGG" id="lmd:METH_03935"/>
<keyword evidence="2" id="KW-1185">Reference proteome</keyword>
<proteinExistence type="predicted"/>
<organism evidence="1 2">
    <name type="scientific">Leisingera methylohalidivorans DSM 14336</name>
    <dbReference type="NCBI Taxonomy" id="999552"/>
    <lineage>
        <taxon>Bacteria</taxon>
        <taxon>Pseudomonadati</taxon>
        <taxon>Pseudomonadota</taxon>
        <taxon>Alphaproteobacteria</taxon>
        <taxon>Rhodobacterales</taxon>
        <taxon>Roseobacteraceae</taxon>
        <taxon>Leisingera</taxon>
    </lineage>
</organism>
<protein>
    <submittedName>
        <fullName evidence="1">Uncharacterized protein</fullName>
    </submittedName>
</protein>
<accession>V9VZR9</accession>
<sequence>MEPQHFVEPETGMGLKKAMGILVFSTQAVIGYDYYIQTRDAGLNWGDLSATDYSTILQDRFTRARAAKEATSLAAVAAGDGQSIWGEAASYGKSLLSGGEQVADAQNSEDAPQPVCIRRGNVADC</sequence>
<gene>
    <name evidence="1" type="ORF">METH_03935</name>
</gene>
<evidence type="ECO:0000313" key="1">
    <source>
        <dbReference type="EMBL" id="AHD02870.1"/>
    </source>
</evidence>
<reference evidence="1 2" key="1">
    <citation type="submission" date="2013-09" db="EMBL/GenBank/DDBJ databases">
        <authorList>
            <consortium name="DOE Joint Genome Institute"/>
            <person name="Klenk H.-P."/>
            <person name="Huntemann M."/>
            <person name="Han J."/>
            <person name="Chen A."/>
            <person name="Kyrpides N."/>
            <person name="Mavromatis K."/>
            <person name="Markowitz V."/>
            <person name="Palaniappan K."/>
            <person name="Ivanova N."/>
            <person name="Schaumberg A."/>
            <person name="Pati A."/>
            <person name="Liolios K."/>
            <person name="Nordberg H.P."/>
            <person name="Cantor M.N."/>
            <person name="Hua S.X."/>
            <person name="Woyke T."/>
        </authorList>
    </citation>
    <scope>NUCLEOTIDE SEQUENCE [LARGE SCALE GENOMIC DNA]</scope>
    <source>
        <strain evidence="1 2">DSM 14336</strain>
    </source>
</reference>
<evidence type="ECO:0000313" key="2">
    <source>
        <dbReference type="Proteomes" id="UP000018780"/>
    </source>
</evidence>
<dbReference type="AlphaFoldDB" id="V9VZR9"/>